<dbReference type="Gramene" id="PAN19224">
    <property type="protein sequence ID" value="PAN19224"/>
    <property type="gene ID" value="PAHAL_3G257600"/>
</dbReference>
<protein>
    <submittedName>
        <fullName evidence="2">Uncharacterized protein</fullName>
    </submittedName>
</protein>
<proteinExistence type="predicted"/>
<sequence length="140" mass="15203">MRAGAFSGTPYATRQSPIIAVALRDAKLRTRPRRGANRKEKKNRSRSRSAASAKFSASPWRSDQTATEHQLSWPPPPRRHGRDALPLPGGTRRCRRTGRAAVSGGWRPVGPVAAGFFPPLLVHTGTSDSNSASRAVRIGR</sequence>
<dbReference type="Proteomes" id="UP000243499">
    <property type="component" value="Chromosome 3"/>
</dbReference>
<organism evidence="2">
    <name type="scientific">Panicum hallii</name>
    <dbReference type="NCBI Taxonomy" id="206008"/>
    <lineage>
        <taxon>Eukaryota</taxon>
        <taxon>Viridiplantae</taxon>
        <taxon>Streptophyta</taxon>
        <taxon>Embryophyta</taxon>
        <taxon>Tracheophyta</taxon>
        <taxon>Spermatophyta</taxon>
        <taxon>Magnoliopsida</taxon>
        <taxon>Liliopsida</taxon>
        <taxon>Poales</taxon>
        <taxon>Poaceae</taxon>
        <taxon>PACMAD clade</taxon>
        <taxon>Panicoideae</taxon>
        <taxon>Panicodae</taxon>
        <taxon>Paniceae</taxon>
        <taxon>Panicinae</taxon>
        <taxon>Panicum</taxon>
        <taxon>Panicum sect. Panicum</taxon>
    </lineage>
</organism>
<feature type="compositionally biased region" description="Basic residues" evidence="1">
    <location>
        <begin position="29"/>
        <end position="47"/>
    </location>
</feature>
<reference evidence="2" key="1">
    <citation type="submission" date="2018-04" db="EMBL/GenBank/DDBJ databases">
        <title>WGS assembly of Panicum hallii.</title>
        <authorList>
            <person name="Lovell J."/>
            <person name="Jenkins J."/>
            <person name="Lowry D."/>
            <person name="Mamidi S."/>
            <person name="Sreedasyam A."/>
            <person name="Weng X."/>
            <person name="Barry K."/>
            <person name="Bonette J."/>
            <person name="Campitelli B."/>
            <person name="Daum C."/>
            <person name="Gordon S."/>
            <person name="Gould B."/>
            <person name="Lipzen A."/>
            <person name="Macqueen A."/>
            <person name="Palacio-Mejia J."/>
            <person name="Plott C."/>
            <person name="Shakirov E."/>
            <person name="Shu S."/>
            <person name="Yoshinaga Y."/>
            <person name="Zane M."/>
            <person name="Rokhsar D."/>
            <person name="Grimwood J."/>
            <person name="Schmutz J."/>
            <person name="Juenger T."/>
        </authorList>
    </citation>
    <scope>NUCLEOTIDE SEQUENCE [LARGE SCALE GENOMIC DNA]</scope>
    <source>
        <strain evidence="2">FIL2</strain>
    </source>
</reference>
<feature type="region of interest" description="Disordered" evidence="1">
    <location>
        <begin position="23"/>
        <end position="108"/>
    </location>
</feature>
<name>A0A2S3HBJ2_9POAL</name>
<dbReference type="EMBL" id="CM008048">
    <property type="protein sequence ID" value="PAN19224.1"/>
    <property type="molecule type" value="Genomic_DNA"/>
</dbReference>
<evidence type="ECO:0000256" key="1">
    <source>
        <dbReference type="SAM" id="MobiDB-lite"/>
    </source>
</evidence>
<evidence type="ECO:0000313" key="2">
    <source>
        <dbReference type="EMBL" id="PAN19224.1"/>
    </source>
</evidence>
<feature type="compositionally biased region" description="Polar residues" evidence="1">
    <location>
        <begin position="59"/>
        <end position="70"/>
    </location>
</feature>
<gene>
    <name evidence="2" type="ORF">PAHAL_3G257600</name>
</gene>
<accession>A0A2S3HBJ2</accession>
<feature type="compositionally biased region" description="Low complexity" evidence="1">
    <location>
        <begin position="48"/>
        <end position="58"/>
    </location>
</feature>
<dbReference type="AlphaFoldDB" id="A0A2S3HBJ2"/>